<evidence type="ECO:0000256" key="2">
    <source>
        <dbReference type="SAM" id="SignalP"/>
    </source>
</evidence>
<proteinExistence type="predicted"/>
<reference evidence="3 4" key="1">
    <citation type="submission" date="2019-03" db="EMBL/GenBank/DDBJ databases">
        <title>The complete genome sequence of Swingsia_sp. F3b2 LMG30590(T).</title>
        <authorList>
            <person name="Chua K.-O."/>
            <person name="Chan K.-G."/>
            <person name="See-Too W.-S."/>
        </authorList>
    </citation>
    <scope>NUCLEOTIDE SEQUENCE [LARGE SCALE GENOMIC DNA]</scope>
    <source>
        <strain evidence="3 4">F3b2</strain>
    </source>
</reference>
<dbReference type="EMBL" id="CP038231">
    <property type="protein sequence ID" value="QDH14212.1"/>
    <property type="molecule type" value="Genomic_DNA"/>
</dbReference>
<organism evidence="3 4">
    <name type="scientific">Formicincola oecophyllae</name>
    <dbReference type="NCBI Taxonomy" id="2558361"/>
    <lineage>
        <taxon>Bacteria</taxon>
        <taxon>Pseudomonadati</taxon>
        <taxon>Pseudomonadota</taxon>
        <taxon>Alphaproteobacteria</taxon>
        <taxon>Acetobacterales</taxon>
        <taxon>Acetobacteraceae</taxon>
        <taxon>Formicincola</taxon>
    </lineage>
</organism>
<dbReference type="AlphaFoldDB" id="A0A4Y6U9Z4"/>
<feature type="chain" id="PRO_5021205927" evidence="2">
    <location>
        <begin position="34"/>
        <end position="333"/>
    </location>
</feature>
<sequence>MSDRSTTPTTTVWALALGLTVGLAMGPSSPALATPAAPLAVNVPDALRQAQGLAQAQQALHAQAPLPPSPNRHAGPMPGAFSVRYAIYVHGLHVLTADVNYGFHPWGYGANAHIYTIGVVSWFLNINRTAQATGLFSGTSVLPLHYESDGSFKGVKRHVVMDFPGHRPKVTLIVPAATDHEPLDPAQTQGAVDVMSGLAGLIHSLGTTGSCQLHEILFDGLRLTEINATGPVQTTVPDSDGLGDIPGEPPPNTPDDAPSALRCDFMGHQIAGFTKGAPWKADKMKPRPGHAWFRNIPGFGLIPVRIEVEYPGLGQVSIVLESPPHHASENDGR</sequence>
<dbReference type="Proteomes" id="UP000318709">
    <property type="component" value="Chromosome"/>
</dbReference>
<evidence type="ECO:0000313" key="3">
    <source>
        <dbReference type="EMBL" id="QDH14212.1"/>
    </source>
</evidence>
<dbReference type="OrthoDB" id="7375395at2"/>
<accession>A0A4Y6U9Z4</accession>
<keyword evidence="2" id="KW-0732">Signal</keyword>
<evidence type="ECO:0000256" key="1">
    <source>
        <dbReference type="SAM" id="MobiDB-lite"/>
    </source>
</evidence>
<gene>
    <name evidence="3" type="ORF">E3E12_08455</name>
</gene>
<feature type="region of interest" description="Disordered" evidence="1">
    <location>
        <begin position="231"/>
        <end position="257"/>
    </location>
</feature>
<name>A0A4Y6U9Z4_9PROT</name>
<evidence type="ECO:0000313" key="4">
    <source>
        <dbReference type="Proteomes" id="UP000318709"/>
    </source>
</evidence>
<keyword evidence="4" id="KW-1185">Reference proteome</keyword>
<dbReference type="RefSeq" id="WP_141443916.1">
    <property type="nucleotide sequence ID" value="NZ_CP038231.1"/>
</dbReference>
<protein>
    <submittedName>
        <fullName evidence="3">DUF3108 domain-containing protein</fullName>
    </submittedName>
</protein>
<feature type="signal peptide" evidence="2">
    <location>
        <begin position="1"/>
        <end position="33"/>
    </location>
</feature>
<dbReference type="KEGG" id="swf:E3E12_08455"/>